<keyword evidence="2" id="KW-1185">Reference proteome</keyword>
<comment type="caution">
    <text evidence="1">The sequence shown here is derived from an EMBL/GenBank/DDBJ whole genome shotgun (WGS) entry which is preliminary data.</text>
</comment>
<dbReference type="Proteomes" id="UP000499080">
    <property type="component" value="Unassembled WGS sequence"/>
</dbReference>
<organism evidence="1 2">
    <name type="scientific">Araneus ventricosus</name>
    <name type="common">Orbweaver spider</name>
    <name type="synonym">Epeira ventricosa</name>
    <dbReference type="NCBI Taxonomy" id="182803"/>
    <lineage>
        <taxon>Eukaryota</taxon>
        <taxon>Metazoa</taxon>
        <taxon>Ecdysozoa</taxon>
        <taxon>Arthropoda</taxon>
        <taxon>Chelicerata</taxon>
        <taxon>Arachnida</taxon>
        <taxon>Araneae</taxon>
        <taxon>Araneomorphae</taxon>
        <taxon>Entelegynae</taxon>
        <taxon>Araneoidea</taxon>
        <taxon>Araneidae</taxon>
        <taxon>Araneus</taxon>
    </lineage>
</organism>
<protein>
    <submittedName>
        <fullName evidence="1">Uncharacterized protein</fullName>
    </submittedName>
</protein>
<reference evidence="1 2" key="1">
    <citation type="journal article" date="2019" name="Sci. Rep.">
        <title>Orb-weaving spider Araneus ventricosus genome elucidates the spidroin gene catalogue.</title>
        <authorList>
            <person name="Kono N."/>
            <person name="Nakamura H."/>
            <person name="Ohtoshi R."/>
            <person name="Moran D.A.P."/>
            <person name="Shinohara A."/>
            <person name="Yoshida Y."/>
            <person name="Fujiwara M."/>
            <person name="Mori M."/>
            <person name="Tomita M."/>
            <person name="Arakawa K."/>
        </authorList>
    </citation>
    <scope>NUCLEOTIDE SEQUENCE [LARGE SCALE GENOMIC DNA]</scope>
</reference>
<dbReference type="EMBL" id="BGPR01000007">
    <property type="protein sequence ID" value="GBL75130.1"/>
    <property type="molecule type" value="Genomic_DNA"/>
</dbReference>
<evidence type="ECO:0000313" key="1">
    <source>
        <dbReference type="EMBL" id="GBL75130.1"/>
    </source>
</evidence>
<evidence type="ECO:0000313" key="2">
    <source>
        <dbReference type="Proteomes" id="UP000499080"/>
    </source>
</evidence>
<proteinExistence type="predicted"/>
<dbReference type="AlphaFoldDB" id="A0A4Y2A623"/>
<gene>
    <name evidence="1" type="ORF">AVEN_194386_1</name>
</gene>
<accession>A0A4Y2A623</accession>
<sequence>MLLILTMAQNFDVCANSSFPGFSSGEQDDYSQPSSPIFSGVINQLQDDKYICPSRTPNVPVEEPKIILRIARGAFSFQSVVLGDVLVFIELNEFGAGEVRNMGRSERLIFV</sequence>
<name>A0A4Y2A623_ARAVE</name>